<dbReference type="PANTHER" id="PTHR14596:SF72">
    <property type="entry name" value="ZINC FINGER PROTEIN MSN2-RELATED"/>
    <property type="match status" value="1"/>
</dbReference>
<proteinExistence type="predicted"/>
<accession>A0ABQ8F3C4</accession>
<feature type="region of interest" description="Disordered" evidence="1">
    <location>
        <begin position="274"/>
        <end position="322"/>
    </location>
</feature>
<feature type="compositionally biased region" description="Low complexity" evidence="1">
    <location>
        <begin position="15"/>
        <end position="43"/>
    </location>
</feature>
<evidence type="ECO:0000256" key="1">
    <source>
        <dbReference type="SAM" id="MobiDB-lite"/>
    </source>
</evidence>
<feature type="compositionally biased region" description="Low complexity" evidence="1">
    <location>
        <begin position="371"/>
        <end position="384"/>
    </location>
</feature>
<organism evidence="2 3">
    <name type="scientific">Batrachochytrium salamandrivorans</name>
    <dbReference type="NCBI Taxonomy" id="1357716"/>
    <lineage>
        <taxon>Eukaryota</taxon>
        <taxon>Fungi</taxon>
        <taxon>Fungi incertae sedis</taxon>
        <taxon>Chytridiomycota</taxon>
        <taxon>Chytridiomycota incertae sedis</taxon>
        <taxon>Chytridiomycetes</taxon>
        <taxon>Rhizophydiales</taxon>
        <taxon>Rhizophydiales incertae sedis</taxon>
        <taxon>Batrachochytrium</taxon>
    </lineage>
</organism>
<dbReference type="PANTHER" id="PTHR14596">
    <property type="entry name" value="ZINC FINGER PROTEIN"/>
    <property type="match status" value="1"/>
</dbReference>
<sequence length="725" mass="75719">MLSATISPHRPTATNGPNSNNNSNNNNNNNSDGSSASSHAGGNCETGDRIHGSATAAIHSNSTNHHSTSTTAITSTGTGTATPIGSSGLIYARATHSAMGAGVSSCRKTVLHHHSVQYRLSGHDTLYKGEKKTEAETEEGGYNSSRCYDGSSHDDHHNRNTGQGREDAVVERHEQTQPSLLLPSPLLTQQQYVVVQHGGGVDAAGERGGAHQQQLRSPSSPPPSLYDPKSADRCATTTTIQLSSPQEQQQQQLQLQQQLQSNAALHRGTGCISVSTTSNRTSGDGPSSIPAVVGSSSSSSSSAQATMAETDMTTRSLQTPPSTADVVLVATPSRSVDLSNSSDSSSDSRNVMVAGTMTTIPTVLVPTIPTTTIPTATPTTTPTTDMAGSSSQCVVSPASIINTMSSTTTTDKSTARVGMHNPDTCIHPVVFASAITAAISTAITPAITNAITAAVYAAAIDSTPVVSVMAEKDEEKEEKAEAGADLHCATMQVVPPASTLTNIESQMDVDIQDMNQSIHYNNDSIPTIPTAIPTAVPTAIPTALNDQGVAVVMSTDPLQLSDLSANTLSIPLLPVTDSTLLYTVDNRKTLHTTSSSATTATGLVDHTSSIATVTTAADNDDVLPESMIALSAEPTDVRHAHVWPSVAPPSSAPVLLVSQSVVSATTDEASVCCPHSSQQQQQIIPRLQQQRLKQQSLQQQQQSPLLLHNNNNNLPLLILRSLYPS</sequence>
<feature type="compositionally biased region" description="Polar residues" evidence="1">
    <location>
        <begin position="304"/>
        <end position="322"/>
    </location>
</feature>
<feature type="region of interest" description="Disordered" evidence="1">
    <location>
        <begin position="60"/>
        <end position="79"/>
    </location>
</feature>
<feature type="compositionally biased region" description="Polar residues" evidence="1">
    <location>
        <begin position="274"/>
        <end position="284"/>
    </location>
</feature>
<evidence type="ECO:0000313" key="2">
    <source>
        <dbReference type="EMBL" id="KAH6591370.1"/>
    </source>
</evidence>
<protein>
    <submittedName>
        <fullName evidence="2">Uncharacterized protein</fullName>
    </submittedName>
</protein>
<feature type="region of interest" description="Disordered" evidence="1">
    <location>
        <begin position="200"/>
        <end position="232"/>
    </location>
</feature>
<comment type="caution">
    <text evidence="2">The sequence shown here is derived from an EMBL/GenBank/DDBJ whole genome shotgun (WGS) entry which is preliminary data.</text>
</comment>
<feature type="region of interest" description="Disordered" evidence="1">
    <location>
        <begin position="1"/>
        <end position="49"/>
    </location>
</feature>
<feature type="region of interest" description="Disordered" evidence="1">
    <location>
        <begin position="371"/>
        <end position="391"/>
    </location>
</feature>
<keyword evidence="3" id="KW-1185">Reference proteome</keyword>
<gene>
    <name evidence="2" type="ORF">BASA50_008724</name>
</gene>
<name>A0ABQ8F3C4_9FUNG</name>
<dbReference type="EMBL" id="JAFCIX010000410">
    <property type="protein sequence ID" value="KAH6591370.1"/>
    <property type="molecule type" value="Genomic_DNA"/>
</dbReference>
<feature type="compositionally biased region" description="Low complexity" evidence="1">
    <location>
        <begin position="285"/>
        <end position="303"/>
    </location>
</feature>
<evidence type="ECO:0000313" key="3">
    <source>
        <dbReference type="Proteomes" id="UP001648503"/>
    </source>
</evidence>
<dbReference type="Proteomes" id="UP001648503">
    <property type="component" value="Unassembled WGS sequence"/>
</dbReference>
<feature type="region of interest" description="Disordered" evidence="1">
    <location>
        <begin position="131"/>
        <end position="184"/>
    </location>
</feature>
<reference evidence="2 3" key="1">
    <citation type="submission" date="2021-02" db="EMBL/GenBank/DDBJ databases">
        <title>Variation within the Batrachochytrium salamandrivorans European outbreak.</title>
        <authorList>
            <person name="Kelly M."/>
            <person name="Pasmans F."/>
            <person name="Shea T.P."/>
            <person name="Munoz J.F."/>
            <person name="Carranza S."/>
            <person name="Cuomo C.A."/>
            <person name="Martel A."/>
        </authorList>
    </citation>
    <scope>NUCLEOTIDE SEQUENCE [LARGE SCALE GENOMIC DNA]</scope>
    <source>
        <strain evidence="2 3">AMFP18/2</strain>
    </source>
</reference>
<feature type="compositionally biased region" description="Basic and acidic residues" evidence="1">
    <location>
        <begin position="151"/>
        <end position="175"/>
    </location>
</feature>